<reference evidence="1" key="1">
    <citation type="journal article" date="2014" name="Front. Microbiol.">
        <title>High frequency of phylogenetically diverse reductive dehalogenase-homologous genes in deep subseafloor sedimentary metagenomes.</title>
        <authorList>
            <person name="Kawai M."/>
            <person name="Futagami T."/>
            <person name="Toyoda A."/>
            <person name="Takaki Y."/>
            <person name="Nishi S."/>
            <person name="Hori S."/>
            <person name="Arai W."/>
            <person name="Tsubouchi T."/>
            <person name="Morono Y."/>
            <person name="Uchiyama I."/>
            <person name="Ito T."/>
            <person name="Fujiyama A."/>
            <person name="Inagaki F."/>
            <person name="Takami H."/>
        </authorList>
    </citation>
    <scope>NUCLEOTIDE SEQUENCE</scope>
    <source>
        <strain evidence="1">Expedition CK06-06</strain>
    </source>
</reference>
<sequence length="73" mass="8809">MTKDQIIIDTLKSHKKIVRHGYTFDYKHFIFTGTKEVCDAFLSDLKDEFISPFYYDWDGAYDKNENEIHLIWI</sequence>
<comment type="caution">
    <text evidence="1">The sequence shown here is derived from an EMBL/GenBank/DDBJ whole genome shotgun (WGS) entry which is preliminary data.</text>
</comment>
<dbReference type="AlphaFoldDB" id="X0WWI2"/>
<name>X0WWI2_9ZZZZ</name>
<proteinExistence type="predicted"/>
<dbReference type="EMBL" id="BARS01040400">
    <property type="protein sequence ID" value="GAG35339.1"/>
    <property type="molecule type" value="Genomic_DNA"/>
</dbReference>
<evidence type="ECO:0000313" key="1">
    <source>
        <dbReference type="EMBL" id="GAG35339.1"/>
    </source>
</evidence>
<protein>
    <submittedName>
        <fullName evidence="1">Uncharacterized protein</fullName>
    </submittedName>
</protein>
<organism evidence="1">
    <name type="scientific">marine sediment metagenome</name>
    <dbReference type="NCBI Taxonomy" id="412755"/>
    <lineage>
        <taxon>unclassified sequences</taxon>
        <taxon>metagenomes</taxon>
        <taxon>ecological metagenomes</taxon>
    </lineage>
</organism>
<gene>
    <name evidence="1" type="ORF">S01H1_61593</name>
</gene>
<accession>X0WWI2</accession>